<feature type="transmembrane region" description="Helical" evidence="10">
    <location>
        <begin position="1669"/>
        <end position="1688"/>
    </location>
</feature>
<feature type="compositionally biased region" description="Polar residues" evidence="9">
    <location>
        <begin position="1219"/>
        <end position="1249"/>
    </location>
</feature>
<feature type="transmembrane region" description="Helical" evidence="10">
    <location>
        <begin position="1759"/>
        <end position="1779"/>
    </location>
</feature>
<feature type="domain" description="JmjC" evidence="11">
    <location>
        <begin position="167"/>
        <end position="350"/>
    </location>
</feature>
<feature type="region of interest" description="Disordered" evidence="9">
    <location>
        <begin position="1209"/>
        <end position="1267"/>
    </location>
</feature>
<keyword evidence="4 10" id="KW-1133">Transmembrane helix</keyword>
<sequence length="1944" mass="214263">MPAQRPRAAFEPLPPDFDVRALVEGTENFQYVDRISWEMIEQNGLEQFEKLVLAHVVKGGKPLVIDGFEERLDPWTFTPKWLRDNMGSKVEQSWDLSTKTSLPLTINHYLQNMGMLTDQFFDKPGNYLDKKRQRIYLKDIDCPPVWQDKLREHIPPFLFYLNDSTGEPGGPGSLDEPIPNATGKRKGKGIARAGDLMSSLPPAMRAENLMCYIGHEGTYTPAHREMCASLGQNIMVDASTTIGENNKPERPGSSIWFMTETKDRHMVSEYWLSILGHDIEVENHFAQVVAWKKAPFKTYVVEQKPGDFILIPPMAPHQVWNRGTRTMKVAWNRTTVETLDLAFKEAIPNARLVCRDEQYKNKSIVYFTLSKYSGLLRNAKALSLRSPAEAAAIAGSRKVRQVQHDFKELLDQFKSIMLSEMFAPDGPKEHPEFLAYDSNVTCAYCRGNIFNRFLSCKSCSYALLTDTEEPYDVCMDCFIMGRSCRCVSNFKWVEQWKWKDLVKNYEDWRKQVIDIDNGNILEKTPLPLLEERKRLQSKTVAQVCQEQLKLRPWTDIKKPIAEKESDSEEEILVNDDGTLKKIKKKKSKSWLKNHASCHVCLHKHPKWRMAQCTMCNRWWCYGTLWRAHDLMPQTVMQNPNWECPHCRRACSTGACRKDPRQTPYEPKGTLLGHDTKKVADERSTEVLVDFSVSNLNWIQESVEAPMASSRIQRRKEEAERAKLDNPSLEDHDVDEHDVQNGSHDGIEYSPVDESLGAIDPALVAHDDNIDPALQGGVQRPPRPSTNGVHFSPAPAMLDGAHPTNSGPPAYDPFGQQRDPLDDHDPTSNFVAPSAVMYQQEDGTDEDIAFAYPDPAATAEDSQNKRKRVGNDKDEQIRLVPSNKRQKLDENGKPIPPKKDANSQFRKKQQDKALDDARREGRFLMVYAAMKGKHKIIKLKISKEKLAAVKAQQVAQRAMQQGVGTDGSTDKAILQSDVAPKRKETQSAGSKPARPSHVRYRVEEDEDFGRRADRRVSTLNVATRPKRRLHYEEIDIGSDEDEEMDDADDDAPEIITGTRQARGIPSYLARKNEGDEDLPAELPADWKDGRPRKDRRKTLPTSGTSKAQIRPANGARRPPRASTGNMVEGGGSDADAVGESDHEVNHIGDSVIEDIFEEAAGRAEPLTEINANGASAAAMSAATSAIELAKSATAALEAENRRAKLEALRFAENGDDGESARNSDSPSEASVSDAESINSVFGPDVTTSVQKPVEKKPPAGDSIFSRPGMTGKKIKIVSAAARRQTTGGMPTAAPATFTPVNPGTRTISSASKINGSANNAETATASPVIKRPRGRPPKGKPAANHSSTNSVVSVSVQAAKLAPATKASPPSKRGPGRPPKQPQIIQLSEDDSSDSAGEIPARAPVPAAKRIPAGERSIVSDITSATQKQPSSVILDDKPFYTIMQATKFERANAKSPMPTATPAAPAIREETVPGNDDVFTAEVAAKAGKTLVQELGQQEHRLSVPPNQFHGPIRAQSPDTFSELSIDDYPSLRASSVSPAARRRHASTSPAPPPIPTGWRGSIGRFWNRNKGVFLVVLAQFFGTLMNVTTRLLEVEGNRGKGMHPFQILFARMSITCVLATLYMWRKKTPDFPLGKREVRPLLVARGVGGFFGVFGIYYSLLYLPLADATVITFLAPCLACWACSILIKEPFTRMEQIAALVSLAGVVLIARPTSLFSFSSTRSVPPASGSGDIAPGNTTAIAAPNAGNYDNVTPGQRAGAVGIAMLGVLGAASAYTTIRWIGKRAHALISVNYFAAWCTIVSTFMLLVLPNTSFVLPATLKEWFYLVFLGVCGFVMQFLLASGLQYEKSSRATNMVYTQMLFALSFDKLIWGTTPSGVSIVGSSMILGSAIYVAVQKEVAKGKGTIEGRTREGDEEEVAGLVEGMDADGGERVEGDVQLRDLR</sequence>
<accession>A0ABQ9NNN9</accession>
<organism evidence="12 13">
    <name type="scientific">Coniosporium apollinis</name>
    <dbReference type="NCBI Taxonomy" id="61459"/>
    <lineage>
        <taxon>Eukaryota</taxon>
        <taxon>Fungi</taxon>
        <taxon>Dikarya</taxon>
        <taxon>Ascomycota</taxon>
        <taxon>Pezizomycotina</taxon>
        <taxon>Dothideomycetes</taxon>
        <taxon>Dothideomycetes incertae sedis</taxon>
        <taxon>Coniosporium</taxon>
    </lineage>
</organism>
<dbReference type="InterPro" id="IPR000620">
    <property type="entry name" value="EamA_dom"/>
</dbReference>
<dbReference type="PANTHER" id="PTHR22911:SF6">
    <property type="entry name" value="SOLUTE CARRIER FAMILY 35 MEMBER G1"/>
    <property type="match status" value="1"/>
</dbReference>
<keyword evidence="13" id="KW-1185">Reference proteome</keyword>
<protein>
    <recommendedName>
        <fullName evidence="11">JmjC domain-containing protein</fullName>
    </recommendedName>
</protein>
<keyword evidence="7" id="KW-0804">Transcription</keyword>
<keyword evidence="8" id="KW-0539">Nucleus</keyword>
<feature type="transmembrane region" description="Helical" evidence="10">
    <location>
        <begin position="1605"/>
        <end position="1623"/>
    </location>
</feature>
<feature type="region of interest" description="Disordered" evidence="9">
    <location>
        <begin position="959"/>
        <end position="997"/>
    </location>
</feature>
<feature type="compositionally biased region" description="Basic and acidic residues" evidence="9">
    <location>
        <begin position="714"/>
        <end position="738"/>
    </location>
</feature>
<comment type="caution">
    <text evidence="12">The sequence shown here is derived from an EMBL/GenBank/DDBJ whole genome shotgun (WGS) entry which is preliminary data.</text>
</comment>
<evidence type="ECO:0000256" key="5">
    <source>
        <dbReference type="ARBA" id="ARBA00023015"/>
    </source>
</evidence>
<feature type="region of interest" description="Disordered" evidence="9">
    <location>
        <begin position="767"/>
        <end position="829"/>
    </location>
</feature>
<dbReference type="Pfam" id="PF10497">
    <property type="entry name" value="zf-4CXXC_R1"/>
    <property type="match status" value="1"/>
</dbReference>
<keyword evidence="6 10" id="KW-0472">Membrane</keyword>
<dbReference type="SMART" id="SM00558">
    <property type="entry name" value="JmjC"/>
    <property type="match status" value="1"/>
</dbReference>
<feature type="transmembrane region" description="Helical" evidence="10">
    <location>
        <begin position="1791"/>
        <end position="1812"/>
    </location>
</feature>
<feature type="region of interest" description="Disordered" evidence="9">
    <location>
        <begin position="1280"/>
        <end position="1411"/>
    </location>
</feature>
<evidence type="ECO:0000256" key="3">
    <source>
        <dbReference type="ARBA" id="ARBA00022692"/>
    </source>
</evidence>
<evidence type="ECO:0000256" key="9">
    <source>
        <dbReference type="SAM" id="MobiDB-lite"/>
    </source>
</evidence>
<feature type="compositionally biased region" description="Low complexity" evidence="9">
    <location>
        <begin position="1289"/>
        <end position="1298"/>
    </location>
</feature>
<feature type="region of interest" description="Disordered" evidence="9">
    <location>
        <begin position="704"/>
        <end position="745"/>
    </location>
</feature>
<evidence type="ECO:0000256" key="4">
    <source>
        <dbReference type="ARBA" id="ARBA00022989"/>
    </source>
</evidence>
<feature type="transmembrane region" description="Helical" evidence="10">
    <location>
        <begin position="1700"/>
        <end position="1719"/>
    </location>
</feature>
<dbReference type="InterPro" id="IPR018866">
    <property type="entry name" value="Znf-4CXXC_R1"/>
</dbReference>
<evidence type="ECO:0000259" key="11">
    <source>
        <dbReference type="PROSITE" id="PS51184"/>
    </source>
</evidence>
<dbReference type="SUPFAM" id="SSF51197">
    <property type="entry name" value="Clavaminate synthase-like"/>
    <property type="match status" value="1"/>
</dbReference>
<feature type="compositionally biased region" description="Polar residues" evidence="9">
    <location>
        <begin position="1300"/>
        <end position="1324"/>
    </location>
</feature>
<gene>
    <name evidence="12" type="ORF">H2201_007014</name>
</gene>
<evidence type="ECO:0000256" key="10">
    <source>
        <dbReference type="SAM" id="Phobius"/>
    </source>
</evidence>
<evidence type="ECO:0000313" key="12">
    <source>
        <dbReference type="EMBL" id="KAJ9660268.1"/>
    </source>
</evidence>
<dbReference type="InterPro" id="IPR037185">
    <property type="entry name" value="EmrE-like"/>
</dbReference>
<feature type="transmembrane region" description="Helical" evidence="10">
    <location>
        <begin position="1824"/>
        <end position="1843"/>
    </location>
</feature>
<feature type="region of interest" description="Disordered" evidence="9">
    <location>
        <begin position="168"/>
        <end position="190"/>
    </location>
</feature>
<dbReference type="Pfam" id="PF00892">
    <property type="entry name" value="EamA"/>
    <property type="match status" value="2"/>
</dbReference>
<dbReference type="Proteomes" id="UP001172684">
    <property type="component" value="Unassembled WGS sequence"/>
</dbReference>
<dbReference type="Pfam" id="PF02373">
    <property type="entry name" value="JmjC"/>
    <property type="match status" value="1"/>
</dbReference>
<evidence type="ECO:0000256" key="8">
    <source>
        <dbReference type="ARBA" id="ARBA00023242"/>
    </source>
</evidence>
<feature type="compositionally biased region" description="Acidic residues" evidence="9">
    <location>
        <begin position="1034"/>
        <end position="1051"/>
    </location>
</feature>
<feature type="compositionally biased region" description="Low complexity" evidence="9">
    <location>
        <begin position="1345"/>
        <end position="1355"/>
    </location>
</feature>
<evidence type="ECO:0000313" key="13">
    <source>
        <dbReference type="Proteomes" id="UP001172684"/>
    </source>
</evidence>
<feature type="compositionally biased region" description="Basic and acidic residues" evidence="9">
    <location>
        <begin position="885"/>
        <end position="900"/>
    </location>
</feature>
<name>A0ABQ9NNN9_9PEZI</name>
<dbReference type="CDD" id="cd15489">
    <property type="entry name" value="PHD_SF"/>
    <property type="match status" value="1"/>
</dbReference>
<dbReference type="Gene3D" id="2.60.120.650">
    <property type="entry name" value="Cupin"/>
    <property type="match status" value="1"/>
</dbReference>
<keyword evidence="5" id="KW-0805">Transcription regulation</keyword>
<feature type="region of interest" description="Disordered" evidence="9">
    <location>
        <begin position="1034"/>
        <end position="1139"/>
    </location>
</feature>
<feature type="region of interest" description="Disordered" evidence="9">
    <location>
        <begin position="854"/>
        <end position="915"/>
    </location>
</feature>
<comment type="subcellular location">
    <subcellularLocation>
        <location evidence="2">Membrane</location>
        <topology evidence="2">Multi-pass membrane protein</topology>
    </subcellularLocation>
    <subcellularLocation>
        <location evidence="1">Nucleus</location>
    </subcellularLocation>
</comment>
<evidence type="ECO:0000256" key="7">
    <source>
        <dbReference type="ARBA" id="ARBA00023163"/>
    </source>
</evidence>
<dbReference type="PANTHER" id="PTHR22911">
    <property type="entry name" value="ACYL-MALONYL CONDENSING ENZYME-RELATED"/>
    <property type="match status" value="1"/>
</dbReference>
<evidence type="ECO:0000256" key="6">
    <source>
        <dbReference type="ARBA" id="ARBA00023136"/>
    </source>
</evidence>
<feature type="compositionally biased region" description="Low complexity" evidence="9">
    <location>
        <begin position="1456"/>
        <end position="1466"/>
    </location>
</feature>
<proteinExistence type="predicted"/>
<dbReference type="InterPro" id="IPR003347">
    <property type="entry name" value="JmjC_dom"/>
</dbReference>
<dbReference type="SUPFAM" id="SSF103481">
    <property type="entry name" value="Multidrug resistance efflux transporter EmrE"/>
    <property type="match status" value="2"/>
</dbReference>
<feature type="region of interest" description="Disordered" evidence="9">
    <location>
        <begin position="1535"/>
        <end position="1555"/>
    </location>
</feature>
<keyword evidence="3 10" id="KW-0812">Transmembrane</keyword>
<feature type="transmembrane region" description="Helical" evidence="10">
    <location>
        <begin position="1643"/>
        <end position="1663"/>
    </location>
</feature>
<reference evidence="12" key="1">
    <citation type="submission" date="2022-10" db="EMBL/GenBank/DDBJ databases">
        <title>Culturing micro-colonial fungi from biological soil crusts in the Mojave desert and describing Neophaeococcomyces mojavensis, and introducing the new genera and species Taxawa tesnikishii.</title>
        <authorList>
            <person name="Kurbessoian T."/>
            <person name="Stajich J.E."/>
        </authorList>
    </citation>
    <scope>NUCLEOTIDE SEQUENCE</scope>
    <source>
        <strain evidence="12">TK_1</strain>
    </source>
</reference>
<evidence type="ECO:0000256" key="1">
    <source>
        <dbReference type="ARBA" id="ARBA00004123"/>
    </source>
</evidence>
<dbReference type="EMBL" id="JAPDRL010000067">
    <property type="protein sequence ID" value="KAJ9660268.1"/>
    <property type="molecule type" value="Genomic_DNA"/>
</dbReference>
<evidence type="ECO:0000256" key="2">
    <source>
        <dbReference type="ARBA" id="ARBA00004141"/>
    </source>
</evidence>
<dbReference type="PROSITE" id="PS51184">
    <property type="entry name" value="JMJC"/>
    <property type="match status" value="1"/>
</dbReference>
<feature type="region of interest" description="Disordered" evidence="9">
    <location>
        <begin position="1452"/>
        <end position="1472"/>
    </location>
</feature>